<name>A0AAV9UR36_9PEZI</name>
<gene>
    <name evidence="2" type="ORF">TWF730_010220</name>
</gene>
<comment type="caution">
    <text evidence="2">The sequence shown here is derived from an EMBL/GenBank/DDBJ whole genome shotgun (WGS) entry which is preliminary data.</text>
</comment>
<evidence type="ECO:0000313" key="2">
    <source>
        <dbReference type="EMBL" id="KAK6345877.1"/>
    </source>
</evidence>
<proteinExistence type="predicted"/>
<dbReference type="EMBL" id="JAVHNS010000008">
    <property type="protein sequence ID" value="KAK6345877.1"/>
    <property type="molecule type" value="Genomic_DNA"/>
</dbReference>
<evidence type="ECO:0000259" key="1">
    <source>
        <dbReference type="PROSITE" id="PS50181"/>
    </source>
</evidence>
<keyword evidence="3" id="KW-1185">Reference proteome</keyword>
<organism evidence="2 3">
    <name type="scientific">Orbilia blumenaviensis</name>
    <dbReference type="NCBI Taxonomy" id="1796055"/>
    <lineage>
        <taxon>Eukaryota</taxon>
        <taxon>Fungi</taxon>
        <taxon>Dikarya</taxon>
        <taxon>Ascomycota</taxon>
        <taxon>Pezizomycotina</taxon>
        <taxon>Orbiliomycetes</taxon>
        <taxon>Orbiliales</taxon>
        <taxon>Orbiliaceae</taxon>
        <taxon>Orbilia</taxon>
    </lineage>
</organism>
<evidence type="ECO:0000313" key="3">
    <source>
        <dbReference type="Proteomes" id="UP001373714"/>
    </source>
</evidence>
<dbReference type="InterPro" id="IPR001810">
    <property type="entry name" value="F-box_dom"/>
</dbReference>
<accession>A0AAV9UR36</accession>
<protein>
    <recommendedName>
        <fullName evidence="1">F-box domain-containing protein</fullName>
    </recommendedName>
</protein>
<feature type="domain" description="F-box" evidence="1">
    <location>
        <begin position="5"/>
        <end position="55"/>
    </location>
</feature>
<dbReference type="AlphaFoldDB" id="A0AAV9UR36"/>
<dbReference type="Proteomes" id="UP001373714">
    <property type="component" value="Unassembled WGS sequence"/>
</dbReference>
<reference evidence="2 3" key="1">
    <citation type="submission" date="2019-10" db="EMBL/GenBank/DDBJ databases">
        <authorList>
            <person name="Palmer J.M."/>
        </authorList>
    </citation>
    <scope>NUCLEOTIDE SEQUENCE [LARGE SCALE GENOMIC DNA]</scope>
    <source>
        <strain evidence="2 3">TWF730</strain>
    </source>
</reference>
<dbReference type="SUPFAM" id="SSF52047">
    <property type="entry name" value="RNI-like"/>
    <property type="match status" value="1"/>
</dbReference>
<dbReference type="Pfam" id="PF00646">
    <property type="entry name" value="F-box"/>
    <property type="match status" value="1"/>
</dbReference>
<dbReference type="PROSITE" id="PS50181">
    <property type="entry name" value="FBOX"/>
    <property type="match status" value="1"/>
</dbReference>
<sequence length="540" mass="61987">MGPSEITFLTFPYDIICGICDYLADKDVLELRLVSKSLYSKVPQLRLDQILYQQTIFLTNIDAIGLTHFITTRPDDLARIRHLTFDLANPYVKLVPFTRFRSGRWLQDEHMQSKMMAYPCIYRERSIQSQTQLKLQDTEIPAAVDGEDGVVPDDHATACIRNLYKIIEDNIKTPDVCIDSTLPSFFETLAQSLKFFPNLRILEFKLSTEPEGTNYKIPQSWRRHNPSLESFLAKNPDIEELPCNDWFSYSHFQSARFDITYNAVLFLAALAGCRISEIRANQFPLDLHTELGVAVHKFHTFGTESVPSPHLAQTLEQYTATYLNGYIHTYTNLTKLEVRIQRSGNSQPGNQISPFFLALIPNVKDLVIRGSPRVRGVAEPSFVLPTELRLPKLRRLEFVYAYIGRKPLARFLQTNKDSLKHLICTLSLEDPIYYDKIIPFLTNLKSNSVLETCQIDFPGEYDCCGRSYTFVDISGKWFEDGGACKYRAGSVSCDTDILDECMKEDAYWMETDSWEGFLECFESGTLCDNEGYWEGRSCKW</sequence>